<dbReference type="VEuPathDB" id="FungiDB:PSTT_09550"/>
<sequence length="1109" mass="123845">VMIFLDELLADRKLASESATWFGPEVLPTGDVVLQVVKVMARIHSGHSARHSILVQPIKKSLADIIRFLSYIFSLSASSASQGTVNKNNEHERTNDVNQPSIIRQAQLLQSNTPPGCPPCPECFNCKLPKFNCKQYGTCSEYDGQCKCPAGFGGQDCSQPVCGSLARGDERHVRQDNSTSCSCDDGWTGINCNVCQNDQVCTSMLSSLDDSTGRPNHPSARSIVTTPERSNKSEAVCYKGGYTVKESFQMCNITNRKIVDMLPGRPPEGSLSCDMNKKSCQFQFWVGHVESFYCEFAECEQSIQVGYEGQPNITRKDCNKMQCKCIPGRMLCGEAGSVDISDFLSEEIKGPGKFSCSSDGGGCQFSEPALDQLITDVFGDTSITLDCQAGECMHYTMVPGFKVPERPDNSKMVAFSIALSAFFVAGASWLFWYCGRNRAHKYPAFNAFREQEVLSTHVPTDLTFSKITYAINETRTVLREVSGKRSQESSWPSWVLLELAKVRYSIFSQKKQGREDTLMSTLTVYEAVLFSAMLRLPKNMTLEDKKIRTLETLDELGILHLKDSFIGRSGQRSISGGEKRRVSIACELVTNPSILFLDEPTSGLDSFNAFNVVESLAQLAKNYQRTIILTIHQPQSNIVTLFDQLILLGSGGRLIYSGAFATCNEYFTKIGHPCPTGYNIADFLIDLTMKYRITRSKKLTGHTTNEASTDLQRDSSEEGQGNYGPEAGGDETELLIRRSSGRSRVYAALGAIHNQSGLPEESHQSAEDFSFLDQLRANFQTSEIYQSFDQHFKTVQERGLILGNSGVGKQLHVFLLARSSNRVGFIQQFLILSGRAFKNLYRNPMLMLSHYLLAILLAAVCASLFHGVTLDIAGFQGRMGLFFFILALFGFSSLTAITIFSQERIIFIRERSNNYYSPISYFLSKTILDILPLRILPPFILACIIYYPVGLVPTLEQFWKFVLVLIGFNLVSFSLILFISLILEDVGVANLVGSLITLFNLLFAGLLVNREKLPYGTAWLLDISYYHAAFEGLLVNEVRYLTLKDRRYGVDIEVPSASILSLFGFRATAFWYPDVINLAFVFTTFMFLSFLTLVYFVKERQKKNGDYAR</sequence>
<evidence type="ECO:0008006" key="13">
    <source>
        <dbReference type="Google" id="ProtNLM"/>
    </source>
</evidence>
<feature type="transmembrane region" description="Helical" evidence="8">
    <location>
        <begin position="961"/>
        <end position="983"/>
    </location>
</feature>
<dbReference type="PANTHER" id="PTHR48041:SF2">
    <property type="entry name" value="ATP-DEPENDENT PERMEASE-RELATED"/>
    <property type="match status" value="1"/>
</dbReference>
<dbReference type="Pfam" id="PF00005">
    <property type="entry name" value="ABC_tran"/>
    <property type="match status" value="1"/>
</dbReference>
<dbReference type="GO" id="GO:0016887">
    <property type="term" value="F:ATP hydrolysis activity"/>
    <property type="evidence" value="ECO:0007669"/>
    <property type="project" value="InterPro"/>
</dbReference>
<feature type="transmembrane region" description="Helical" evidence="8">
    <location>
        <begin position="1078"/>
        <end position="1097"/>
    </location>
</feature>
<dbReference type="GO" id="GO:0016020">
    <property type="term" value="C:membrane"/>
    <property type="evidence" value="ECO:0007669"/>
    <property type="project" value="UniProtKB-SubCell"/>
</dbReference>
<reference evidence="11" key="1">
    <citation type="submission" date="2017-12" db="EMBL/GenBank/DDBJ databases">
        <title>Gene loss provides genomic basis for host adaptation in cereal stripe rust fungi.</title>
        <authorList>
            <person name="Xia C."/>
        </authorList>
    </citation>
    <scope>NUCLEOTIDE SEQUENCE [LARGE SCALE GENOMIC DNA]</scope>
    <source>
        <strain evidence="11">93-210</strain>
    </source>
</reference>
<dbReference type="InterPro" id="IPR013525">
    <property type="entry name" value="ABC2_TM"/>
</dbReference>
<dbReference type="GO" id="GO:0140359">
    <property type="term" value="F:ABC-type transporter activity"/>
    <property type="evidence" value="ECO:0007669"/>
    <property type="project" value="InterPro"/>
</dbReference>
<feature type="domain" description="EGF-like" evidence="9">
    <location>
        <begin position="153"/>
        <end position="193"/>
    </location>
</feature>
<keyword evidence="5 8" id="KW-0472">Membrane</keyword>
<keyword evidence="3 8" id="KW-0812">Transmembrane</keyword>
<dbReference type="AlphaFoldDB" id="A0A2S4V814"/>
<feature type="transmembrane region" description="Helical" evidence="8">
    <location>
        <begin position="988"/>
        <end position="1008"/>
    </location>
</feature>
<dbReference type="Proteomes" id="UP000239156">
    <property type="component" value="Unassembled WGS sequence"/>
</dbReference>
<comment type="caution">
    <text evidence="11">The sequence shown here is derived from an EMBL/GenBank/DDBJ whole genome shotgun (WGS) entry which is preliminary data.</text>
</comment>
<dbReference type="InterPro" id="IPR017871">
    <property type="entry name" value="ABC_transporter-like_CS"/>
</dbReference>
<evidence type="ECO:0000256" key="7">
    <source>
        <dbReference type="SAM" id="MobiDB-lite"/>
    </source>
</evidence>
<evidence type="ECO:0000256" key="1">
    <source>
        <dbReference type="ARBA" id="ARBA00004141"/>
    </source>
</evidence>
<protein>
    <recommendedName>
        <fullName evidence="13">ABC transporter domain-containing protein</fullName>
    </recommendedName>
</protein>
<dbReference type="InterPro" id="IPR050352">
    <property type="entry name" value="ABCG_transporters"/>
</dbReference>
<gene>
    <name evidence="11" type="ORF">PSTT_09550</name>
</gene>
<feature type="disulfide bond" evidence="6">
    <location>
        <begin position="183"/>
        <end position="192"/>
    </location>
</feature>
<feature type="transmembrane region" description="Helical" evidence="8">
    <location>
        <begin position="931"/>
        <end position="949"/>
    </location>
</feature>
<dbReference type="EMBL" id="PKSL01000096">
    <property type="protein sequence ID" value="POW05628.1"/>
    <property type="molecule type" value="Genomic_DNA"/>
</dbReference>
<dbReference type="PROSITE" id="PS50026">
    <property type="entry name" value="EGF_3"/>
    <property type="match status" value="1"/>
</dbReference>
<evidence type="ECO:0000256" key="2">
    <source>
        <dbReference type="ARBA" id="ARBA00022448"/>
    </source>
</evidence>
<keyword evidence="2" id="KW-0813">Transport</keyword>
<feature type="transmembrane region" description="Helical" evidence="8">
    <location>
        <begin position="412"/>
        <end position="432"/>
    </location>
</feature>
<accession>A0A2S4V814</accession>
<dbReference type="Gene3D" id="2.10.25.10">
    <property type="entry name" value="Laminin"/>
    <property type="match status" value="1"/>
</dbReference>
<dbReference type="InterPro" id="IPR043926">
    <property type="entry name" value="ABCG_dom"/>
</dbReference>
<evidence type="ECO:0000256" key="6">
    <source>
        <dbReference type="PROSITE-ProRule" id="PRU00076"/>
    </source>
</evidence>
<dbReference type="PANTHER" id="PTHR48041">
    <property type="entry name" value="ABC TRANSPORTER G FAMILY MEMBER 28"/>
    <property type="match status" value="1"/>
</dbReference>
<feature type="non-terminal residue" evidence="11">
    <location>
        <position position="1"/>
    </location>
</feature>
<keyword evidence="12" id="KW-1185">Reference proteome</keyword>
<feature type="transmembrane region" description="Helical" evidence="8">
    <location>
        <begin position="880"/>
        <end position="901"/>
    </location>
</feature>
<dbReference type="InterPro" id="IPR000742">
    <property type="entry name" value="EGF"/>
</dbReference>
<evidence type="ECO:0000259" key="10">
    <source>
        <dbReference type="PROSITE" id="PS50893"/>
    </source>
</evidence>
<keyword evidence="6" id="KW-1015">Disulfide bond</keyword>
<evidence type="ECO:0000313" key="11">
    <source>
        <dbReference type="EMBL" id="POW05628.1"/>
    </source>
</evidence>
<dbReference type="VEuPathDB" id="FungiDB:PSHT_11485"/>
<dbReference type="InterPro" id="IPR027417">
    <property type="entry name" value="P-loop_NTPase"/>
</dbReference>
<dbReference type="Gene3D" id="3.40.50.300">
    <property type="entry name" value="P-loop containing nucleotide triphosphate hydrolases"/>
    <property type="match status" value="1"/>
</dbReference>
<evidence type="ECO:0000256" key="4">
    <source>
        <dbReference type="ARBA" id="ARBA00022989"/>
    </source>
</evidence>
<dbReference type="InterPro" id="IPR003439">
    <property type="entry name" value="ABC_transporter-like_ATP-bd"/>
</dbReference>
<dbReference type="Pfam" id="PF19055">
    <property type="entry name" value="ABC2_membrane_7"/>
    <property type="match status" value="1"/>
</dbReference>
<feature type="region of interest" description="Disordered" evidence="7">
    <location>
        <begin position="702"/>
        <end position="732"/>
    </location>
</feature>
<comment type="caution">
    <text evidence="6">Lacks conserved residue(s) required for the propagation of feature annotation.</text>
</comment>
<dbReference type="InterPro" id="IPR002049">
    <property type="entry name" value="LE_dom"/>
</dbReference>
<dbReference type="SUPFAM" id="SSF52540">
    <property type="entry name" value="P-loop containing nucleoside triphosphate hydrolases"/>
    <property type="match status" value="1"/>
</dbReference>
<comment type="subcellular location">
    <subcellularLocation>
        <location evidence="1">Membrane</location>
        <topology evidence="1">Multi-pass membrane protein</topology>
    </subcellularLocation>
</comment>
<keyword evidence="6" id="KW-0245">EGF-like domain</keyword>
<keyword evidence="4 8" id="KW-1133">Transmembrane helix</keyword>
<evidence type="ECO:0000256" key="3">
    <source>
        <dbReference type="ARBA" id="ARBA00022692"/>
    </source>
</evidence>
<dbReference type="PROSITE" id="PS50893">
    <property type="entry name" value="ABC_TRANSPORTER_2"/>
    <property type="match status" value="1"/>
</dbReference>
<feature type="domain" description="ABC transporter" evidence="10">
    <location>
        <begin position="448"/>
        <end position="675"/>
    </location>
</feature>
<evidence type="ECO:0000256" key="5">
    <source>
        <dbReference type="ARBA" id="ARBA00023136"/>
    </source>
</evidence>
<dbReference type="GO" id="GO:0005524">
    <property type="term" value="F:ATP binding"/>
    <property type="evidence" value="ECO:0007669"/>
    <property type="project" value="InterPro"/>
</dbReference>
<evidence type="ECO:0000256" key="8">
    <source>
        <dbReference type="SAM" id="Phobius"/>
    </source>
</evidence>
<dbReference type="PROSITE" id="PS00022">
    <property type="entry name" value="EGF_1"/>
    <property type="match status" value="1"/>
</dbReference>
<dbReference type="CDD" id="cd00055">
    <property type="entry name" value="EGF_Lam"/>
    <property type="match status" value="1"/>
</dbReference>
<dbReference type="PROSITE" id="PS00211">
    <property type="entry name" value="ABC_TRANSPORTER_1"/>
    <property type="match status" value="1"/>
</dbReference>
<dbReference type="Pfam" id="PF01061">
    <property type="entry name" value="ABC2_membrane"/>
    <property type="match status" value="1"/>
</dbReference>
<organism evidence="11 12">
    <name type="scientific">Puccinia striiformis</name>
    <dbReference type="NCBI Taxonomy" id="27350"/>
    <lineage>
        <taxon>Eukaryota</taxon>
        <taxon>Fungi</taxon>
        <taxon>Dikarya</taxon>
        <taxon>Basidiomycota</taxon>
        <taxon>Pucciniomycotina</taxon>
        <taxon>Pucciniomycetes</taxon>
        <taxon>Pucciniales</taxon>
        <taxon>Pucciniaceae</taxon>
        <taxon>Puccinia</taxon>
    </lineage>
</organism>
<evidence type="ECO:0000259" key="9">
    <source>
        <dbReference type="PROSITE" id="PS50026"/>
    </source>
</evidence>
<proteinExistence type="predicted"/>
<evidence type="ECO:0000313" key="12">
    <source>
        <dbReference type="Proteomes" id="UP000239156"/>
    </source>
</evidence>
<feature type="transmembrane region" description="Helical" evidence="8">
    <location>
        <begin position="848"/>
        <end position="868"/>
    </location>
</feature>
<name>A0A2S4V814_9BASI</name>